<dbReference type="GO" id="GO:0030833">
    <property type="term" value="P:regulation of actin filament polymerization"/>
    <property type="evidence" value="ECO:0007669"/>
    <property type="project" value="InterPro"/>
</dbReference>
<protein>
    <submittedName>
        <fullName evidence="6">DUF1394-domain-containing protein</fullName>
    </submittedName>
</protein>
<accession>A0A4P9WYW4</accession>
<dbReference type="InterPro" id="IPR039789">
    <property type="entry name" value="CYRI"/>
</dbReference>
<reference evidence="8 9" key="1">
    <citation type="journal article" date="2018" name="Nat. Microbiol.">
        <title>Leveraging single-cell genomics to expand the fungal tree of life.</title>
        <authorList>
            <person name="Ahrendt S.R."/>
            <person name="Quandt C.A."/>
            <person name="Ciobanu D."/>
            <person name="Clum A."/>
            <person name="Salamov A."/>
            <person name="Andreopoulos B."/>
            <person name="Cheng J.F."/>
            <person name="Woyke T."/>
            <person name="Pelin A."/>
            <person name="Henrissat B."/>
            <person name="Reynolds N.K."/>
            <person name="Benny G.L."/>
            <person name="Smith M.E."/>
            <person name="James T.Y."/>
            <person name="Grigoriev I.V."/>
        </authorList>
    </citation>
    <scope>NUCLEOTIDE SEQUENCE [LARGE SCALE GENOMIC DNA]</scope>
    <source>
        <strain evidence="8 9">ATCC 52028</strain>
    </source>
</reference>
<reference evidence="7" key="2">
    <citation type="submission" date="2018-04" db="EMBL/GenBank/DDBJ databases">
        <title>Leveraging single-cell genomics to expand the Fungal Tree of Life.</title>
        <authorList>
            <consortium name="DOE Joint Genome Institute"/>
            <person name="Ahrendt S.R."/>
            <person name="Quandt C.A."/>
            <person name="Ciobanu D."/>
            <person name="Clum A."/>
            <person name="Salamov A."/>
            <person name="Andreopoulos B."/>
            <person name="Cheng J.-F."/>
            <person name="Woyke T."/>
            <person name="Pelin A."/>
            <person name="Henrissat B."/>
            <person name="Benny G.L."/>
            <person name="Smith M.E."/>
            <person name="James T.Y."/>
            <person name="Grigoriev I.V."/>
        </authorList>
    </citation>
    <scope>NUCLEOTIDE SEQUENCE</scope>
    <source>
        <strain evidence="7">ATCC 52028</strain>
    </source>
</reference>
<evidence type="ECO:0000313" key="8">
    <source>
        <dbReference type="Proteomes" id="UP000268535"/>
    </source>
</evidence>
<dbReference type="EMBL" id="ML014209">
    <property type="protein sequence ID" value="RKP00579.1"/>
    <property type="molecule type" value="Genomic_DNA"/>
</dbReference>
<dbReference type="Proteomes" id="UP000268535">
    <property type="component" value="Unassembled WGS sequence"/>
</dbReference>
<dbReference type="EMBL" id="ML009880">
    <property type="protein sequence ID" value="RKO96506.1"/>
    <property type="molecule type" value="Genomic_DNA"/>
</dbReference>
<name>A0A4P9WYW4_9FUNG</name>
<evidence type="ECO:0000256" key="3">
    <source>
        <dbReference type="ARBA" id="ARBA00023136"/>
    </source>
</evidence>
<gene>
    <name evidence="6" type="ORF">CAUPRSCDRAFT_8044</name>
    <name evidence="7" type="ORF">CXG81DRAFT_13059</name>
</gene>
<proteinExistence type="inferred from homology"/>
<keyword evidence="9" id="KW-1185">Reference proteome</keyword>
<evidence type="ECO:0000313" key="9">
    <source>
        <dbReference type="Proteomes" id="UP000274922"/>
    </source>
</evidence>
<dbReference type="OrthoDB" id="60973at2759"/>
<comment type="similarity">
    <text evidence="2">Belongs to the CYRI family.</text>
</comment>
<evidence type="ECO:0000256" key="1">
    <source>
        <dbReference type="ARBA" id="ARBA00004635"/>
    </source>
</evidence>
<evidence type="ECO:0000256" key="4">
    <source>
        <dbReference type="ARBA" id="ARBA00023288"/>
    </source>
</evidence>
<keyword evidence="4" id="KW-0449">Lipoprotein</keyword>
<sequence length="352" mass="37295">MGVLLSLLKGTAGGADDYPCHVPIDLLAARPCESEQATYDAVTALLAPAQEHLCALQSYAGCGEAIRAAISTPSRDTEEAAWNAVSPAVLTLKAFYEFALQLEAAVPSLLTFFCADAAAHPSAPGSDAPAIAAALERNAATAKRLADVLWFISRFDELKMGNPNIQNDFSYYRRTLSRMRMASAAGQPAAGAPGGATCPVVVVQDELANRMSLFYAHATPMTKAVIDSVNRLAQTPGSKVSNDEITDVLSLIGGVCYHAAQDPAPAAGDVSFTMNTSPGEYFLRVIVVCMIMYDHISPVGVFNKGGKINVRASVRVIQGADNAQNLMNTLRYTTIHLNDETTPKSIKTLLAA</sequence>
<comment type="subcellular location">
    <subcellularLocation>
        <location evidence="1">Membrane</location>
        <topology evidence="1">Lipid-anchor</topology>
    </subcellularLocation>
</comment>
<dbReference type="Pfam" id="PF07159">
    <property type="entry name" value="CYRIA-B_Rac1-bd"/>
    <property type="match status" value="1"/>
</dbReference>
<dbReference type="Proteomes" id="UP000274922">
    <property type="component" value="Unassembled WGS sequence"/>
</dbReference>
<organism evidence="6 8">
    <name type="scientific">Caulochytrium protostelioides</name>
    <dbReference type="NCBI Taxonomy" id="1555241"/>
    <lineage>
        <taxon>Eukaryota</taxon>
        <taxon>Fungi</taxon>
        <taxon>Fungi incertae sedis</taxon>
        <taxon>Chytridiomycota</taxon>
        <taxon>Chytridiomycota incertae sedis</taxon>
        <taxon>Chytridiomycetes</taxon>
        <taxon>Caulochytriales</taxon>
        <taxon>Caulochytriaceae</taxon>
        <taxon>Caulochytrium</taxon>
    </lineage>
</organism>
<evidence type="ECO:0000259" key="5">
    <source>
        <dbReference type="Pfam" id="PF07159"/>
    </source>
</evidence>
<dbReference type="GO" id="GO:0016020">
    <property type="term" value="C:membrane"/>
    <property type="evidence" value="ECO:0007669"/>
    <property type="project" value="UniProtKB-SubCell"/>
</dbReference>
<evidence type="ECO:0000256" key="2">
    <source>
        <dbReference type="ARBA" id="ARBA00005778"/>
    </source>
</evidence>
<dbReference type="InterPro" id="IPR009828">
    <property type="entry name" value="CYRIA/CYRIB_Rac1-bd"/>
</dbReference>
<dbReference type="PANTHER" id="PTHR12422">
    <property type="entry name" value="GH09096P"/>
    <property type="match status" value="1"/>
</dbReference>
<dbReference type="AlphaFoldDB" id="A0A4P9WYW4"/>
<dbReference type="GO" id="GO:0031267">
    <property type="term" value="F:small GTPase binding"/>
    <property type="evidence" value="ECO:0007669"/>
    <property type="project" value="InterPro"/>
</dbReference>
<reference evidence="6" key="3">
    <citation type="submission" date="2018-08" db="EMBL/GenBank/DDBJ databases">
        <title>Leveraging single-cell genomics to expand the Fungal Tree of Life.</title>
        <authorList>
            <consortium name="DOE Joint Genome Institute"/>
            <person name="Ahrendt S.R."/>
            <person name="Quandt C.A."/>
            <person name="Ciobanu D."/>
            <person name="Clum A."/>
            <person name="Salamov A."/>
            <person name="Andreopoulos B."/>
            <person name="Cheng J.-F."/>
            <person name="Woyke T."/>
            <person name="Pelin A."/>
            <person name="Henrissat B."/>
            <person name="Reynolds N."/>
            <person name="Benny G.L."/>
            <person name="Smith M.E."/>
            <person name="James T.Y."/>
            <person name="Grigoriev I.V."/>
        </authorList>
    </citation>
    <scope>NUCLEOTIDE SEQUENCE</scope>
    <source>
        <strain evidence="6">ATCC 52028</strain>
    </source>
</reference>
<keyword evidence="3" id="KW-0472">Membrane</keyword>
<evidence type="ECO:0000313" key="6">
    <source>
        <dbReference type="EMBL" id="RKO96506.1"/>
    </source>
</evidence>
<evidence type="ECO:0000313" key="7">
    <source>
        <dbReference type="EMBL" id="RKP00579.1"/>
    </source>
</evidence>
<feature type="domain" description="CYRIA/CYRIB Rac1 binding" evidence="5">
    <location>
        <begin position="22"/>
        <end position="347"/>
    </location>
</feature>